<dbReference type="GO" id="GO:0015920">
    <property type="term" value="P:lipopolysaccharide transport"/>
    <property type="evidence" value="ECO:0007669"/>
    <property type="project" value="TreeGrafter"/>
</dbReference>
<evidence type="ECO:0000259" key="3">
    <source>
        <dbReference type="Pfam" id="PF03968"/>
    </source>
</evidence>
<evidence type="ECO:0000313" key="4">
    <source>
        <dbReference type="EMBL" id="AUG54613.1"/>
    </source>
</evidence>
<feature type="domain" description="Organic solvent tolerance-like N-terminal" evidence="3">
    <location>
        <begin position="146"/>
        <end position="250"/>
    </location>
</feature>
<evidence type="ECO:0000313" key="6">
    <source>
        <dbReference type="Proteomes" id="UP000233458"/>
    </source>
</evidence>
<dbReference type="Gene3D" id="2.60.450.10">
    <property type="entry name" value="Lipopolysaccharide (LPS) transport protein A like domain"/>
    <property type="match status" value="2"/>
</dbReference>
<dbReference type="RefSeq" id="WP_101265214.1">
    <property type="nucleotide sequence ID" value="NZ_CP024199.1"/>
</dbReference>
<evidence type="ECO:0000256" key="1">
    <source>
        <dbReference type="ARBA" id="ARBA00022729"/>
    </source>
</evidence>
<evidence type="ECO:0000256" key="2">
    <source>
        <dbReference type="SAM" id="MobiDB-lite"/>
    </source>
</evidence>
<dbReference type="KEGG" id="thac:CSC3H3_19240"/>
<dbReference type="Proteomes" id="UP000233597">
    <property type="component" value="Unassembled WGS sequence"/>
</dbReference>
<organism evidence="5 7">
    <name type="scientific">Thalassospira marina</name>
    <dbReference type="NCBI Taxonomy" id="2048283"/>
    <lineage>
        <taxon>Bacteria</taxon>
        <taxon>Pseudomonadati</taxon>
        <taxon>Pseudomonadota</taxon>
        <taxon>Alphaproteobacteria</taxon>
        <taxon>Rhodospirillales</taxon>
        <taxon>Thalassospiraceae</taxon>
        <taxon>Thalassospira</taxon>
    </lineage>
</organism>
<keyword evidence="1" id="KW-0732">Signal</keyword>
<feature type="domain" description="Organic solvent tolerance-like N-terminal" evidence="3">
    <location>
        <begin position="46"/>
        <end position="144"/>
    </location>
</feature>
<gene>
    <name evidence="5" type="ORF">COO20_07665</name>
    <name evidence="4" type="ORF">CSC3H3_19240</name>
</gene>
<dbReference type="EMBL" id="NWTK01000004">
    <property type="protein sequence ID" value="PKR54623.1"/>
    <property type="molecule type" value="Genomic_DNA"/>
</dbReference>
<reference evidence="5 7" key="1">
    <citation type="submission" date="2017-09" db="EMBL/GenBank/DDBJ databases">
        <title>Biodiversity and function of Thalassospira species in the particle-attached aromatic-hydrocarbon-degrading consortia from the surface seawater of the South China Sea.</title>
        <authorList>
            <person name="Dong C."/>
            <person name="Liu R."/>
            <person name="Shao Z."/>
        </authorList>
    </citation>
    <scope>NUCLEOTIDE SEQUENCE [LARGE SCALE GENOMIC DNA]</scope>
    <source>
        <strain evidence="5 7">CSC1P2</strain>
    </source>
</reference>
<dbReference type="Pfam" id="PF03968">
    <property type="entry name" value="LptD_N"/>
    <property type="match status" value="2"/>
</dbReference>
<keyword evidence="6" id="KW-1185">Reference proteome</keyword>
<dbReference type="EMBL" id="CP024199">
    <property type="protein sequence ID" value="AUG54613.1"/>
    <property type="molecule type" value="Genomic_DNA"/>
</dbReference>
<dbReference type="OrthoDB" id="8450043at2"/>
<dbReference type="InterPro" id="IPR005653">
    <property type="entry name" value="OstA-like_N"/>
</dbReference>
<feature type="region of interest" description="Disordered" evidence="2">
    <location>
        <begin position="256"/>
        <end position="289"/>
    </location>
</feature>
<dbReference type="PANTHER" id="PTHR36504:SF1">
    <property type="entry name" value="LIPOPOLYSACCHARIDE EXPORT SYSTEM PROTEIN LPTA"/>
    <property type="match status" value="1"/>
</dbReference>
<reference evidence="4 6" key="2">
    <citation type="submission" date="2017-10" db="EMBL/GenBank/DDBJ databases">
        <title>Biodiversity and function of Thalassospira species in the particle-attached aromatic-hydrocarbon-degrading consortia from the surface seawater of the China South Sea.</title>
        <authorList>
            <person name="Dong C."/>
            <person name="Liu R."/>
            <person name="Shao Z."/>
        </authorList>
    </citation>
    <scope>NUCLEOTIDE SEQUENCE [LARGE SCALE GENOMIC DNA]</scope>
    <source>
        <strain evidence="4 6">CSC3H3</strain>
    </source>
</reference>
<dbReference type="AlphaFoldDB" id="A0A2N3KVX8"/>
<feature type="compositionally biased region" description="Low complexity" evidence="2">
    <location>
        <begin position="279"/>
        <end position="289"/>
    </location>
</feature>
<dbReference type="PROSITE" id="PS51257">
    <property type="entry name" value="PROKAR_LIPOPROTEIN"/>
    <property type="match status" value="1"/>
</dbReference>
<name>A0A2N3KVX8_9PROT</name>
<evidence type="ECO:0000313" key="7">
    <source>
        <dbReference type="Proteomes" id="UP000233597"/>
    </source>
</evidence>
<protein>
    <recommendedName>
        <fullName evidence="3">Organic solvent tolerance-like N-terminal domain-containing protein</fullName>
    </recommendedName>
</protein>
<dbReference type="GO" id="GO:0017089">
    <property type="term" value="F:glycolipid transfer activity"/>
    <property type="evidence" value="ECO:0007669"/>
    <property type="project" value="TreeGrafter"/>
</dbReference>
<dbReference type="InterPro" id="IPR052037">
    <property type="entry name" value="LPS_export_LptA"/>
</dbReference>
<dbReference type="Proteomes" id="UP000233458">
    <property type="component" value="Chromosome"/>
</dbReference>
<dbReference type="GO" id="GO:0030288">
    <property type="term" value="C:outer membrane-bounded periplasmic space"/>
    <property type="evidence" value="ECO:0007669"/>
    <property type="project" value="TreeGrafter"/>
</dbReference>
<dbReference type="GO" id="GO:0009279">
    <property type="term" value="C:cell outer membrane"/>
    <property type="evidence" value="ECO:0007669"/>
    <property type="project" value="TreeGrafter"/>
</dbReference>
<dbReference type="PANTHER" id="PTHR36504">
    <property type="entry name" value="LIPOPOLYSACCHARIDE EXPORT SYSTEM PROTEIN LPTA"/>
    <property type="match status" value="1"/>
</dbReference>
<accession>A0A2N3KVX8</accession>
<proteinExistence type="predicted"/>
<evidence type="ECO:0000313" key="5">
    <source>
        <dbReference type="EMBL" id="PKR54623.1"/>
    </source>
</evidence>
<sequence length="289" mass="30808">MIRTPRGGGFLFAATLVIGLACVSGLRPASAASLGLTQQGAGGLDVESDNGIEWRRNDNVLIARGNAFARRGESEVRADELRAFYRETNGQTEIYRLEAHGHVKLSTNTDAATGDLAIYDIDQSVVVLTGKNLKYTTPTESLTAKDSLEYWEAKRMAVARGDAVATSEGRKLKADVLSARFTQSAKGDNQLERIDGYGHVTIETPTDYVVGDQGVYDAKTGIATLTGSVKITRGKNQLNGDRAVVDLKTGISRLMADGKGDGKSRVRGLLVPESENKSKTGGKAAGKTN</sequence>